<proteinExistence type="predicted"/>
<accession>A0A6J4T6V8</accession>
<dbReference type="AlphaFoldDB" id="A0A6J4T6V8"/>
<reference evidence="2" key="1">
    <citation type="submission" date="2020-02" db="EMBL/GenBank/DDBJ databases">
        <authorList>
            <person name="Meier V. D."/>
        </authorList>
    </citation>
    <scope>NUCLEOTIDE SEQUENCE</scope>
    <source>
        <strain evidence="2">AVDCRST_MAG69</strain>
    </source>
</reference>
<gene>
    <name evidence="2" type="ORF">AVDCRST_MAG69-2706</name>
</gene>
<dbReference type="EMBL" id="CADCVP010000300">
    <property type="protein sequence ID" value="CAA9514893.1"/>
    <property type="molecule type" value="Genomic_DNA"/>
</dbReference>
<feature type="region of interest" description="Disordered" evidence="1">
    <location>
        <begin position="1"/>
        <end position="124"/>
    </location>
</feature>
<protein>
    <submittedName>
        <fullName evidence="2">RsbS, negative regulator of sigma-B</fullName>
    </submittedName>
</protein>
<feature type="non-terminal residue" evidence="2">
    <location>
        <position position="1"/>
    </location>
</feature>
<feature type="compositionally biased region" description="Basic and acidic residues" evidence="1">
    <location>
        <begin position="113"/>
        <end position="124"/>
    </location>
</feature>
<name>A0A6J4T6V8_9ACTN</name>
<feature type="non-terminal residue" evidence="2">
    <location>
        <position position="124"/>
    </location>
</feature>
<feature type="compositionally biased region" description="Basic residues" evidence="1">
    <location>
        <begin position="28"/>
        <end position="57"/>
    </location>
</feature>
<evidence type="ECO:0000313" key="2">
    <source>
        <dbReference type="EMBL" id="CAA9514893.1"/>
    </source>
</evidence>
<feature type="compositionally biased region" description="Basic residues" evidence="1">
    <location>
        <begin position="70"/>
        <end position="87"/>
    </location>
</feature>
<evidence type="ECO:0000256" key="1">
    <source>
        <dbReference type="SAM" id="MobiDB-lite"/>
    </source>
</evidence>
<organism evidence="2">
    <name type="scientific">uncultured Solirubrobacteraceae bacterium</name>
    <dbReference type="NCBI Taxonomy" id="1162706"/>
    <lineage>
        <taxon>Bacteria</taxon>
        <taxon>Bacillati</taxon>
        <taxon>Actinomycetota</taxon>
        <taxon>Thermoleophilia</taxon>
        <taxon>Solirubrobacterales</taxon>
        <taxon>Solirubrobacteraceae</taxon>
        <taxon>environmental samples</taxon>
    </lineage>
</organism>
<sequence>VGRHPPAGRLSDRVDPVGSQRWGGAGAARRHRRACRPVPHPRRRGGRRRPRRHRFLRGARFAVDRLHGAAARRRDRDRRHPARRRRRDGPVPPEPGAAARRPRPRRGAAAPGRPDREVPHGCTV</sequence>